<comment type="caution">
    <text evidence="2">The sequence shown here is derived from an EMBL/GenBank/DDBJ whole genome shotgun (WGS) entry which is preliminary data.</text>
</comment>
<dbReference type="Proteomes" id="UP001501821">
    <property type="component" value="Unassembled WGS sequence"/>
</dbReference>
<evidence type="ECO:0000313" key="3">
    <source>
        <dbReference type="Proteomes" id="UP001501821"/>
    </source>
</evidence>
<evidence type="ECO:0000313" key="2">
    <source>
        <dbReference type="EMBL" id="GAA3812093.1"/>
    </source>
</evidence>
<keyword evidence="1" id="KW-0472">Membrane</keyword>
<protein>
    <recommendedName>
        <fullName evidence="4">WD40 repeat domain-containing protein</fullName>
    </recommendedName>
</protein>
<keyword evidence="1" id="KW-0812">Transmembrane</keyword>
<proteinExistence type="predicted"/>
<keyword evidence="3" id="KW-1185">Reference proteome</keyword>
<evidence type="ECO:0000256" key="1">
    <source>
        <dbReference type="SAM" id="Phobius"/>
    </source>
</evidence>
<gene>
    <name evidence="2" type="ORF">GCM10022242_13210</name>
</gene>
<keyword evidence="1" id="KW-1133">Transmembrane helix</keyword>
<dbReference type="EMBL" id="BAABAH010000003">
    <property type="protein sequence ID" value="GAA3812093.1"/>
    <property type="molecule type" value="Genomic_DNA"/>
</dbReference>
<feature type="transmembrane region" description="Helical" evidence="1">
    <location>
        <begin position="38"/>
        <end position="60"/>
    </location>
</feature>
<sequence length="361" mass="37601">MTEKLKTLMDESADLQFAVPDLDAIVKAGDRSVRRRRLVAGAGGLAAAAVVAGVVIGVSAGGSDRVTDPAAGSDGAVAEWASGAVLHTQAGTIDVGHPVRAYVRTSVGYLVADDDGTVWSVVAGDVRKVGTTSAEHAHLVGDDDAPMGAWVDTTADPVGYVAYDQAHRQNIYLGPDHDGKLVALDAGQLYVQEGRETKVYAVDGPDARLDPPAPGDRLLTWEDGVAVWEDPGGGDEESKYLVGRTEMEPVEIPQVQGELAMLSPDARWLTLDADEPRVYDVQTGAEVTMDVGDRDFATGYGWLDDDTLMMIAGKGGDGAVELLVCQVPSGTCTPDPESAGKLGTFADAVGFALPVGTPLGD</sequence>
<organism evidence="2 3">
    <name type="scientific">Nocardioides panacisoli</name>
    <dbReference type="NCBI Taxonomy" id="627624"/>
    <lineage>
        <taxon>Bacteria</taxon>
        <taxon>Bacillati</taxon>
        <taxon>Actinomycetota</taxon>
        <taxon>Actinomycetes</taxon>
        <taxon>Propionibacteriales</taxon>
        <taxon>Nocardioidaceae</taxon>
        <taxon>Nocardioides</taxon>
    </lineage>
</organism>
<name>A0ABP7I8E6_9ACTN</name>
<reference evidence="3" key="1">
    <citation type="journal article" date="2019" name="Int. J. Syst. Evol. Microbiol.">
        <title>The Global Catalogue of Microorganisms (GCM) 10K type strain sequencing project: providing services to taxonomists for standard genome sequencing and annotation.</title>
        <authorList>
            <consortium name="The Broad Institute Genomics Platform"/>
            <consortium name="The Broad Institute Genome Sequencing Center for Infectious Disease"/>
            <person name="Wu L."/>
            <person name="Ma J."/>
        </authorList>
    </citation>
    <scope>NUCLEOTIDE SEQUENCE [LARGE SCALE GENOMIC DNA]</scope>
    <source>
        <strain evidence="3">JCM 16953</strain>
    </source>
</reference>
<accession>A0ABP7I8E6</accession>
<evidence type="ECO:0008006" key="4">
    <source>
        <dbReference type="Google" id="ProtNLM"/>
    </source>
</evidence>
<dbReference type="RefSeq" id="WP_344773553.1">
    <property type="nucleotide sequence ID" value="NZ_BAABAH010000003.1"/>
</dbReference>